<accession>A0A2I2AAZ3</accession>
<organism evidence="2 3">
    <name type="scientific">Ligilactobacillus agilis</name>
    <dbReference type="NCBI Taxonomy" id="1601"/>
    <lineage>
        <taxon>Bacteria</taxon>
        <taxon>Bacillati</taxon>
        <taxon>Bacillota</taxon>
        <taxon>Bacilli</taxon>
        <taxon>Lactobacillales</taxon>
        <taxon>Lactobacillaceae</taxon>
        <taxon>Ligilactobacillus</taxon>
    </lineage>
</organism>
<dbReference type="AlphaFoldDB" id="A0A2I2AAZ3"/>
<gene>
    <name evidence="2" type="ORF">CYR79_05835</name>
</gene>
<proteinExistence type="predicted"/>
<name>A0A2I2AAZ3_9LACO</name>
<dbReference type="EMBL" id="PKGI01000028">
    <property type="protein sequence ID" value="PLA76546.1"/>
    <property type="molecule type" value="Genomic_DNA"/>
</dbReference>
<feature type="region of interest" description="Disordered" evidence="1">
    <location>
        <begin position="46"/>
        <end position="79"/>
    </location>
</feature>
<protein>
    <submittedName>
        <fullName evidence="2">Uncharacterized protein</fullName>
    </submittedName>
</protein>
<evidence type="ECO:0000256" key="1">
    <source>
        <dbReference type="SAM" id="MobiDB-lite"/>
    </source>
</evidence>
<comment type="caution">
    <text evidence="2">The sequence shown here is derived from an EMBL/GenBank/DDBJ whole genome shotgun (WGS) entry which is preliminary data.</text>
</comment>
<evidence type="ECO:0000313" key="2">
    <source>
        <dbReference type="EMBL" id="PLA76546.1"/>
    </source>
</evidence>
<feature type="compositionally biased region" description="Low complexity" evidence="1">
    <location>
        <begin position="66"/>
        <end position="75"/>
    </location>
</feature>
<evidence type="ECO:0000313" key="3">
    <source>
        <dbReference type="Proteomes" id="UP000234579"/>
    </source>
</evidence>
<sequence>MRGKNKILLAIVAVILIVIIGVKAINQAKVDNDYYKMDSSMSKASSSKKKHDYLNTDEIAEESSKSSETSSSSESNMPDNVMYGHLNESDFKQDKLGYYISKEFDYVAVLPDKNGNIRFVRLDFVDTPLTSVNDANDYISDWTSDDITKVSDGLYHSNKINKDYHVKFTKNDQDEITMIYIEQ</sequence>
<dbReference type="RefSeq" id="WP_101811835.1">
    <property type="nucleotide sequence ID" value="NZ_PKGI01000028.1"/>
</dbReference>
<reference evidence="3" key="1">
    <citation type="submission" date="2017-12" db="EMBL/GenBank/DDBJ databases">
        <authorList>
            <person name="Christensen H."/>
        </authorList>
    </citation>
    <scope>NUCLEOTIDE SEQUENCE [LARGE SCALE GENOMIC DNA]</scope>
    <source>
        <strain evidence="3">268A</strain>
    </source>
</reference>
<dbReference type="Proteomes" id="UP000234579">
    <property type="component" value="Unassembled WGS sequence"/>
</dbReference>